<dbReference type="InterPro" id="IPR011006">
    <property type="entry name" value="CheY-like_superfamily"/>
</dbReference>
<dbReference type="GO" id="GO:0000156">
    <property type="term" value="F:phosphorelay response regulator activity"/>
    <property type="evidence" value="ECO:0007669"/>
    <property type="project" value="TreeGrafter"/>
</dbReference>
<dbReference type="Gene3D" id="1.10.10.10">
    <property type="entry name" value="Winged helix-like DNA-binding domain superfamily/Winged helix DNA-binding domain"/>
    <property type="match status" value="1"/>
</dbReference>
<protein>
    <submittedName>
        <fullName evidence="11">DNA-binding response regulator</fullName>
    </submittedName>
</protein>
<evidence type="ECO:0000256" key="6">
    <source>
        <dbReference type="ARBA" id="ARBA00023163"/>
    </source>
</evidence>
<keyword evidence="12" id="KW-1185">Reference proteome</keyword>
<dbReference type="Proteomes" id="UP000275401">
    <property type="component" value="Unassembled WGS sequence"/>
</dbReference>
<feature type="domain" description="Response regulatory" evidence="9">
    <location>
        <begin position="16"/>
        <end position="130"/>
    </location>
</feature>
<dbReference type="PANTHER" id="PTHR48111:SF22">
    <property type="entry name" value="REGULATOR OF RPOS"/>
    <property type="match status" value="1"/>
</dbReference>
<dbReference type="Gene3D" id="3.40.50.2300">
    <property type="match status" value="1"/>
</dbReference>
<dbReference type="PROSITE" id="PS51755">
    <property type="entry name" value="OMPR_PHOB"/>
    <property type="match status" value="1"/>
</dbReference>
<dbReference type="EMBL" id="RIBZ01000230">
    <property type="protein sequence ID" value="RNG24526.1"/>
    <property type="molecule type" value="Genomic_DNA"/>
</dbReference>
<dbReference type="SUPFAM" id="SSF46894">
    <property type="entry name" value="C-terminal effector domain of the bipartite response regulators"/>
    <property type="match status" value="1"/>
</dbReference>
<dbReference type="PANTHER" id="PTHR48111">
    <property type="entry name" value="REGULATOR OF RPOS"/>
    <property type="match status" value="1"/>
</dbReference>
<organism evidence="11 12">
    <name type="scientific">Streptomyces botrytidirepellens</name>
    <dbReference type="NCBI Taxonomy" id="2486417"/>
    <lineage>
        <taxon>Bacteria</taxon>
        <taxon>Bacillati</taxon>
        <taxon>Actinomycetota</taxon>
        <taxon>Actinomycetes</taxon>
        <taxon>Kitasatosporales</taxon>
        <taxon>Streptomycetaceae</taxon>
        <taxon>Streptomyces</taxon>
    </lineage>
</organism>
<keyword evidence="4" id="KW-0805">Transcription regulation</keyword>
<dbReference type="InterPro" id="IPR039420">
    <property type="entry name" value="WalR-like"/>
</dbReference>
<evidence type="ECO:0000256" key="3">
    <source>
        <dbReference type="ARBA" id="ARBA00023012"/>
    </source>
</evidence>
<accession>A0A3M8W3E4</accession>
<evidence type="ECO:0000256" key="7">
    <source>
        <dbReference type="PROSITE-ProRule" id="PRU00169"/>
    </source>
</evidence>
<dbReference type="AlphaFoldDB" id="A0A3M8W3E4"/>
<feature type="domain" description="OmpR/PhoB-type" evidence="10">
    <location>
        <begin position="137"/>
        <end position="233"/>
    </location>
</feature>
<feature type="DNA-binding region" description="OmpR/PhoB-type" evidence="8">
    <location>
        <begin position="137"/>
        <end position="233"/>
    </location>
</feature>
<dbReference type="GO" id="GO:0000976">
    <property type="term" value="F:transcription cis-regulatory region binding"/>
    <property type="evidence" value="ECO:0007669"/>
    <property type="project" value="TreeGrafter"/>
</dbReference>
<evidence type="ECO:0000256" key="5">
    <source>
        <dbReference type="ARBA" id="ARBA00023125"/>
    </source>
</evidence>
<keyword evidence="6" id="KW-0804">Transcription</keyword>
<dbReference type="InterPro" id="IPR016032">
    <property type="entry name" value="Sig_transdc_resp-reg_C-effctor"/>
</dbReference>
<dbReference type="Pfam" id="PF00486">
    <property type="entry name" value="Trans_reg_C"/>
    <property type="match status" value="1"/>
</dbReference>
<reference evidence="11 12" key="1">
    <citation type="submission" date="2018-11" db="EMBL/GenBank/DDBJ databases">
        <title>The Potential of Streptomyces as Biocontrol Agents against the Tomato grey mould, Botrytis cinerea (Gray mold) Frontiers in Microbiology.</title>
        <authorList>
            <person name="Li D."/>
        </authorList>
    </citation>
    <scope>NUCLEOTIDE SEQUENCE [LARGE SCALE GENOMIC DNA]</scope>
    <source>
        <strain evidence="11 12">NEAU-LD23</strain>
    </source>
</reference>
<evidence type="ECO:0000313" key="11">
    <source>
        <dbReference type="EMBL" id="RNG24526.1"/>
    </source>
</evidence>
<comment type="subcellular location">
    <subcellularLocation>
        <location evidence="1">Cytoplasm</location>
    </subcellularLocation>
</comment>
<gene>
    <name evidence="11" type="ORF">EEJ42_17535</name>
</gene>
<dbReference type="SMART" id="SM00448">
    <property type="entry name" value="REC"/>
    <property type="match status" value="1"/>
</dbReference>
<dbReference type="PROSITE" id="PS50110">
    <property type="entry name" value="RESPONSE_REGULATORY"/>
    <property type="match status" value="1"/>
</dbReference>
<feature type="modified residue" description="4-aspartylphosphate" evidence="7">
    <location>
        <position position="65"/>
    </location>
</feature>
<keyword evidence="2 7" id="KW-0597">Phosphoprotein</keyword>
<dbReference type="CDD" id="cd00383">
    <property type="entry name" value="trans_reg_C"/>
    <property type="match status" value="1"/>
</dbReference>
<evidence type="ECO:0000256" key="1">
    <source>
        <dbReference type="ARBA" id="ARBA00004496"/>
    </source>
</evidence>
<dbReference type="SMART" id="SM00862">
    <property type="entry name" value="Trans_reg_C"/>
    <property type="match status" value="1"/>
</dbReference>
<dbReference type="InterPro" id="IPR001789">
    <property type="entry name" value="Sig_transdc_resp-reg_receiver"/>
</dbReference>
<evidence type="ECO:0000259" key="9">
    <source>
        <dbReference type="PROSITE" id="PS50110"/>
    </source>
</evidence>
<dbReference type="InterPro" id="IPR001867">
    <property type="entry name" value="OmpR/PhoB-type_DNA-bd"/>
</dbReference>
<evidence type="ECO:0000256" key="8">
    <source>
        <dbReference type="PROSITE-ProRule" id="PRU01091"/>
    </source>
</evidence>
<sequence length="234" mass="26195">MIYPADTQRSTADQTRLLLVEDDRETADMLAELFVSEGYAVDVAFDGHRGLHLGLGRRHQVMVVDRMLPGLDGLDLVKRLRRVGVTTRVLVLTALGELGDRVTGLDSGADDYLVKPFEVDELLARVRALHRRDLADAEVLPLGDGDGGQLDLRRHEVCLADGSRVELSLREFGLLHALADGPKRVHDRSHLRERVFPDTSAESIVDTYVYYLRRKLGRDVVRTVRGRGYQMGTL</sequence>
<dbReference type="GO" id="GO:0006355">
    <property type="term" value="P:regulation of DNA-templated transcription"/>
    <property type="evidence" value="ECO:0007669"/>
    <property type="project" value="InterPro"/>
</dbReference>
<name>A0A3M8W3E4_9ACTN</name>
<evidence type="ECO:0000313" key="12">
    <source>
        <dbReference type="Proteomes" id="UP000275401"/>
    </source>
</evidence>
<keyword evidence="3" id="KW-0902">Two-component regulatory system</keyword>
<dbReference type="RefSeq" id="WP_123100858.1">
    <property type="nucleotide sequence ID" value="NZ_RIBZ01000230.1"/>
</dbReference>
<dbReference type="SUPFAM" id="SSF52172">
    <property type="entry name" value="CheY-like"/>
    <property type="match status" value="1"/>
</dbReference>
<evidence type="ECO:0000259" key="10">
    <source>
        <dbReference type="PROSITE" id="PS51755"/>
    </source>
</evidence>
<evidence type="ECO:0000256" key="4">
    <source>
        <dbReference type="ARBA" id="ARBA00023015"/>
    </source>
</evidence>
<comment type="caution">
    <text evidence="11">The sequence shown here is derived from an EMBL/GenBank/DDBJ whole genome shotgun (WGS) entry which is preliminary data.</text>
</comment>
<evidence type="ECO:0000256" key="2">
    <source>
        <dbReference type="ARBA" id="ARBA00022553"/>
    </source>
</evidence>
<dbReference type="GO" id="GO:0032993">
    <property type="term" value="C:protein-DNA complex"/>
    <property type="evidence" value="ECO:0007669"/>
    <property type="project" value="TreeGrafter"/>
</dbReference>
<keyword evidence="5 8" id="KW-0238">DNA-binding</keyword>
<dbReference type="Pfam" id="PF00072">
    <property type="entry name" value="Response_reg"/>
    <property type="match status" value="1"/>
</dbReference>
<dbReference type="InterPro" id="IPR036388">
    <property type="entry name" value="WH-like_DNA-bd_sf"/>
</dbReference>
<dbReference type="Gene3D" id="6.10.250.690">
    <property type="match status" value="1"/>
</dbReference>
<proteinExistence type="predicted"/>
<dbReference type="GO" id="GO:0005829">
    <property type="term" value="C:cytosol"/>
    <property type="evidence" value="ECO:0007669"/>
    <property type="project" value="TreeGrafter"/>
</dbReference>